<proteinExistence type="predicted"/>
<protein>
    <submittedName>
        <fullName evidence="1">Uncharacterized protein</fullName>
    </submittedName>
</protein>
<gene>
    <name evidence="1" type="ORF">HF849_19430</name>
</gene>
<evidence type="ECO:0000313" key="1">
    <source>
        <dbReference type="EMBL" id="NMF06872.1"/>
    </source>
</evidence>
<organism evidence="1 2">
    <name type="scientific">Clostridium beijerinckii</name>
    <name type="common">Clostridium MP</name>
    <dbReference type="NCBI Taxonomy" id="1520"/>
    <lineage>
        <taxon>Bacteria</taxon>
        <taxon>Bacillati</taxon>
        <taxon>Bacillota</taxon>
        <taxon>Clostridia</taxon>
        <taxon>Eubacteriales</taxon>
        <taxon>Clostridiaceae</taxon>
        <taxon>Clostridium</taxon>
    </lineage>
</organism>
<reference evidence="1 2" key="1">
    <citation type="submission" date="2020-04" db="EMBL/GenBank/DDBJ databases">
        <authorList>
            <person name="Hitch T.C.A."/>
            <person name="Wylensek D."/>
            <person name="Clavel T."/>
        </authorList>
    </citation>
    <scope>NUCLEOTIDE SEQUENCE [LARGE SCALE GENOMIC DNA]</scope>
    <source>
        <strain evidence="1 2">WB01_NA02</strain>
    </source>
</reference>
<name>A0A7X9XQR1_CLOBE</name>
<accession>A0A7X9XQR1</accession>
<dbReference type="Proteomes" id="UP000587880">
    <property type="component" value="Unassembled WGS sequence"/>
</dbReference>
<dbReference type="EMBL" id="JABAGD010000043">
    <property type="protein sequence ID" value="NMF06872.1"/>
    <property type="molecule type" value="Genomic_DNA"/>
</dbReference>
<comment type="caution">
    <text evidence="1">The sequence shown here is derived from an EMBL/GenBank/DDBJ whole genome shotgun (WGS) entry which is preliminary data.</text>
</comment>
<evidence type="ECO:0000313" key="2">
    <source>
        <dbReference type="Proteomes" id="UP000587880"/>
    </source>
</evidence>
<dbReference type="RefSeq" id="WP_168982857.1">
    <property type="nucleotide sequence ID" value="NZ_JABAGD010000043.1"/>
</dbReference>
<sequence length="52" mass="5953">MASYIHNRTNDVLIVVSYNHIVVLDVNNFTIKAEVDINYVPKLVSYCDNLLV</sequence>
<dbReference type="AlphaFoldDB" id="A0A7X9XQR1"/>